<dbReference type="PANTHER" id="PTHR30244">
    <property type="entry name" value="TRANSAMINASE"/>
    <property type="match status" value="1"/>
</dbReference>
<dbReference type="InterPro" id="IPR015424">
    <property type="entry name" value="PyrdxlP-dep_Trfase"/>
</dbReference>
<dbReference type="RefSeq" id="WP_279965457.1">
    <property type="nucleotide sequence ID" value="NZ_CP122537.1"/>
</dbReference>
<dbReference type="GO" id="GO:0008483">
    <property type="term" value="F:transaminase activity"/>
    <property type="evidence" value="ECO:0007669"/>
    <property type="project" value="UniProtKB-KW"/>
</dbReference>
<dbReference type="CDD" id="cd00616">
    <property type="entry name" value="AHBA_syn"/>
    <property type="match status" value="1"/>
</dbReference>
<dbReference type="InterPro" id="IPR015422">
    <property type="entry name" value="PyrdxlP-dep_Trfase_small"/>
</dbReference>
<protein>
    <submittedName>
        <fullName evidence="3">DegT/DnrJ/EryC1/StrS aminotransferase family protein</fullName>
    </submittedName>
</protein>
<evidence type="ECO:0000256" key="1">
    <source>
        <dbReference type="ARBA" id="ARBA00037999"/>
    </source>
</evidence>
<dbReference type="PANTHER" id="PTHR30244:SF34">
    <property type="entry name" value="DTDP-4-AMINO-4,6-DIDEOXYGALACTOSE TRANSAMINASE"/>
    <property type="match status" value="1"/>
</dbReference>
<keyword evidence="2" id="KW-0663">Pyridoxal phosphate</keyword>
<dbReference type="EMBL" id="CP122537">
    <property type="protein sequence ID" value="WGH78706.1"/>
    <property type="molecule type" value="Genomic_DNA"/>
</dbReference>
<evidence type="ECO:0000313" key="3">
    <source>
        <dbReference type="EMBL" id="WGH78706.1"/>
    </source>
</evidence>
<name>A0ABY8LC47_9RHOB</name>
<dbReference type="InterPro" id="IPR000653">
    <property type="entry name" value="DegT/StrS_aminotransferase"/>
</dbReference>
<keyword evidence="3" id="KW-0032">Aminotransferase</keyword>
<gene>
    <name evidence="3" type="ORF">P8627_00135</name>
</gene>
<comment type="similarity">
    <text evidence="1 2">Belongs to the DegT/DnrJ/EryC1 family.</text>
</comment>
<accession>A0ABY8LC47</accession>
<dbReference type="Pfam" id="PF01041">
    <property type="entry name" value="DegT_DnrJ_EryC1"/>
    <property type="match status" value="1"/>
</dbReference>
<dbReference type="Gene3D" id="3.40.640.10">
    <property type="entry name" value="Type I PLP-dependent aspartate aminotransferase-like (Major domain)"/>
    <property type="match status" value="1"/>
</dbReference>
<evidence type="ECO:0000256" key="2">
    <source>
        <dbReference type="RuleBase" id="RU004508"/>
    </source>
</evidence>
<dbReference type="PIRSF" id="PIRSF000390">
    <property type="entry name" value="PLP_StrS"/>
    <property type="match status" value="1"/>
</dbReference>
<evidence type="ECO:0000313" key="4">
    <source>
        <dbReference type="Proteomes" id="UP001243420"/>
    </source>
</evidence>
<reference evidence="3 4" key="1">
    <citation type="submission" date="2023-04" db="EMBL/GenBank/DDBJ databases">
        <title>Jannaschia ovalis sp. nov., a marine bacterium isolated from sea tidal flat.</title>
        <authorList>
            <person name="Kwon D.Y."/>
            <person name="Kim J.-J."/>
        </authorList>
    </citation>
    <scope>NUCLEOTIDE SEQUENCE [LARGE SCALE GENOMIC DNA]</scope>
    <source>
        <strain evidence="3 4">GRR-S6-38</strain>
    </source>
</reference>
<dbReference type="InterPro" id="IPR015421">
    <property type="entry name" value="PyrdxlP-dep_Trfase_major"/>
</dbReference>
<dbReference type="Proteomes" id="UP001243420">
    <property type="component" value="Chromosome"/>
</dbReference>
<sequence>MPAQRWPVFDEEQIAAVADVLRSGKVNAWTGPDVNAFEAEYADHLGVAHAIAFANGSVSLNAALAALDLSPGDEVIVTPRSFVASASCVLLFGATPVFAEIDRDSGNITPETIAERITPRTKGIIPVHLGGWPCDMPAIMALARARGLWVVEDCAQAHGAMIDGRPVGSFGDFASFSFCQDKILSTGGEGGLLAVSDEALWRRAWSYKDHGKDHATVFAEDHPPGFRWLHAHPGTNLRMPGTCAALGRIQLRRLPDWHRDRARNAARLARAFAPSPLLRTPMPRAGLTHAWYRFYTYVRPERLADGWSRDRIVAEINAAGFPAFSGSCSEIYLEKTFDGANRPAEPLPVARELGETSLAFLVDPTWSLAGIDDLIAAAMPILYAASAETTEAVRAI</sequence>
<dbReference type="SUPFAM" id="SSF53383">
    <property type="entry name" value="PLP-dependent transferases"/>
    <property type="match status" value="1"/>
</dbReference>
<proteinExistence type="inferred from homology"/>
<keyword evidence="4" id="KW-1185">Reference proteome</keyword>
<organism evidence="3 4">
    <name type="scientific">Jannaschia ovalis</name>
    <dbReference type="NCBI Taxonomy" id="3038773"/>
    <lineage>
        <taxon>Bacteria</taxon>
        <taxon>Pseudomonadati</taxon>
        <taxon>Pseudomonadota</taxon>
        <taxon>Alphaproteobacteria</taxon>
        <taxon>Rhodobacterales</taxon>
        <taxon>Roseobacteraceae</taxon>
        <taxon>Jannaschia</taxon>
    </lineage>
</organism>
<dbReference type="Gene3D" id="3.90.1150.10">
    <property type="entry name" value="Aspartate Aminotransferase, domain 1"/>
    <property type="match status" value="1"/>
</dbReference>
<keyword evidence="3" id="KW-0808">Transferase</keyword>